<dbReference type="PANTHER" id="PTHR43096">
    <property type="entry name" value="DNAJ HOMOLOG 1, MITOCHONDRIAL-RELATED"/>
    <property type="match status" value="1"/>
</dbReference>
<evidence type="ECO:0000256" key="8">
    <source>
        <dbReference type="ARBA" id="ARBA00061004"/>
    </source>
</evidence>
<feature type="binding site" evidence="10">
    <location>
        <position position="147"/>
    </location>
    <ligand>
        <name>Zn(2+)</name>
        <dbReference type="ChEBI" id="CHEBI:29105"/>
        <label>1</label>
    </ligand>
</feature>
<dbReference type="Pfam" id="PF00226">
    <property type="entry name" value="DnaJ"/>
    <property type="match status" value="1"/>
</dbReference>
<evidence type="ECO:0000256" key="4">
    <source>
        <dbReference type="ARBA" id="ARBA00022771"/>
    </source>
</evidence>
<dbReference type="CDD" id="cd10747">
    <property type="entry name" value="DnaJ_C"/>
    <property type="match status" value="1"/>
</dbReference>
<dbReference type="Pfam" id="PF01556">
    <property type="entry name" value="DnaJ_C"/>
    <property type="match status" value="1"/>
</dbReference>
<dbReference type="InterPro" id="IPR001305">
    <property type="entry name" value="HSP_DnaJ_Cys-rich_dom"/>
</dbReference>
<dbReference type="GO" id="GO:0051082">
    <property type="term" value="F:unfolded protein binding"/>
    <property type="evidence" value="ECO:0007669"/>
    <property type="project" value="UniProtKB-UniRule"/>
</dbReference>
<feature type="repeat" description="CXXCXGXG motif" evidence="10">
    <location>
        <begin position="161"/>
        <end position="168"/>
    </location>
</feature>
<feature type="zinc finger region" description="CR-type" evidence="11">
    <location>
        <begin position="131"/>
        <end position="209"/>
    </location>
</feature>
<dbReference type="Gene3D" id="2.60.260.20">
    <property type="entry name" value="Urease metallochaperone UreE, N-terminal domain"/>
    <property type="match status" value="2"/>
</dbReference>
<keyword evidence="6 10" id="KW-0346">Stress response</keyword>
<keyword evidence="4 10" id="KW-0863">Zinc-finger</keyword>
<evidence type="ECO:0000313" key="15">
    <source>
        <dbReference type="Proteomes" id="UP000185544"/>
    </source>
</evidence>
<dbReference type="OrthoDB" id="9779889at2"/>
<organism evidence="14 15">
    <name type="scientific">Pajaroellobacter abortibovis</name>
    <dbReference type="NCBI Taxonomy" id="1882918"/>
    <lineage>
        <taxon>Bacteria</taxon>
        <taxon>Pseudomonadati</taxon>
        <taxon>Myxococcota</taxon>
        <taxon>Polyangia</taxon>
        <taxon>Polyangiales</taxon>
        <taxon>Polyangiaceae</taxon>
    </lineage>
</organism>
<dbReference type="HAMAP" id="MF_01152">
    <property type="entry name" value="DnaJ"/>
    <property type="match status" value="1"/>
</dbReference>
<dbReference type="GO" id="GO:0031072">
    <property type="term" value="F:heat shock protein binding"/>
    <property type="evidence" value="ECO:0007669"/>
    <property type="project" value="InterPro"/>
</dbReference>
<feature type="binding site" evidence="10">
    <location>
        <position position="161"/>
    </location>
    <ligand>
        <name>Zn(2+)</name>
        <dbReference type="ChEBI" id="CHEBI:29105"/>
        <label>2</label>
    </ligand>
</feature>
<dbReference type="FunFam" id="2.10.230.10:FF:000002">
    <property type="entry name" value="Molecular chaperone DnaJ"/>
    <property type="match status" value="1"/>
</dbReference>
<evidence type="ECO:0000256" key="2">
    <source>
        <dbReference type="ARBA" id="ARBA00022723"/>
    </source>
</evidence>
<gene>
    <name evidence="10" type="primary">dnaJ</name>
    <name evidence="14" type="ORF">BCY86_01230</name>
</gene>
<evidence type="ECO:0000313" key="14">
    <source>
        <dbReference type="EMBL" id="APR99455.1"/>
    </source>
</evidence>
<dbReference type="GO" id="GO:0008270">
    <property type="term" value="F:zinc ion binding"/>
    <property type="evidence" value="ECO:0007669"/>
    <property type="project" value="UniProtKB-UniRule"/>
</dbReference>
<dbReference type="SMART" id="SM00271">
    <property type="entry name" value="DnaJ"/>
    <property type="match status" value="1"/>
</dbReference>
<dbReference type="KEGG" id="pabo:BCY86_01230"/>
<keyword evidence="7 10" id="KW-0143">Chaperone</keyword>
<dbReference type="SUPFAM" id="SSF57938">
    <property type="entry name" value="DnaJ/Hsp40 cysteine-rich domain"/>
    <property type="match status" value="1"/>
</dbReference>
<feature type="domain" description="CR-type" evidence="13">
    <location>
        <begin position="131"/>
        <end position="209"/>
    </location>
</feature>
<dbReference type="InterPro" id="IPR008971">
    <property type="entry name" value="HSP40/DnaJ_pept-bd"/>
</dbReference>
<dbReference type="PANTHER" id="PTHR43096:SF10">
    <property type="entry name" value="CHAPERONE PROTEIN DNAJ A6, CHLOROPLASTIC"/>
    <property type="match status" value="1"/>
</dbReference>
<dbReference type="Gene3D" id="2.10.230.10">
    <property type="entry name" value="Heat shock protein DnaJ, cysteine-rich domain"/>
    <property type="match status" value="1"/>
</dbReference>
<dbReference type="PROSITE" id="PS51188">
    <property type="entry name" value="ZF_CR"/>
    <property type="match status" value="1"/>
</dbReference>
<evidence type="ECO:0000256" key="11">
    <source>
        <dbReference type="PROSITE-ProRule" id="PRU00546"/>
    </source>
</evidence>
<sequence>MSSSSEKRCFYEVLGCHRTVSPEGIRRAYKREALKHHPDRNPGVPMAEARFKEVNEAYQVLSNENTRRIYDRFGHQGLEGGGFDVGDVDVFSHMQDLFDELFSGGRSGSSSRRGAALQTEVRLSLREAAFGCKREVNVRIPSRCVSCKGTGAKDGTSMEMCSTCQGAGQVSSSRGFVMFTSTCSRCQGQGAMITETCAVCEGGGVTERSSSVMVSFPAGIDSGQRLRIPGQGGKESDGRTAGDLYIQVEVEEDPTFERDGVDLIVRVPVSYAEATLGAQIQVPVLEQTGESSFSFSLPPGTQPGTLFTIENRGIPQLDRRGRGALVVIIQVEVPLAVSDRVRELLGELDRELKRKEDGISLQDCAVVAQ</sequence>
<feature type="repeat" description="CXXCXGXG motif" evidence="10">
    <location>
        <begin position="144"/>
        <end position="151"/>
    </location>
</feature>
<dbReference type="PROSITE" id="PS00636">
    <property type="entry name" value="DNAJ_1"/>
    <property type="match status" value="1"/>
</dbReference>
<proteinExistence type="inferred from homology"/>
<evidence type="ECO:0000259" key="13">
    <source>
        <dbReference type="PROSITE" id="PS51188"/>
    </source>
</evidence>
<dbReference type="EMBL" id="CP016908">
    <property type="protein sequence ID" value="APR99455.1"/>
    <property type="molecule type" value="Genomic_DNA"/>
</dbReference>
<keyword evidence="1 10" id="KW-0235">DNA replication</keyword>
<feature type="binding site" evidence="10">
    <location>
        <position position="164"/>
    </location>
    <ligand>
        <name>Zn(2+)</name>
        <dbReference type="ChEBI" id="CHEBI:29105"/>
        <label>2</label>
    </ligand>
</feature>
<comment type="function">
    <text evidence="10">Participates actively in the response to hyperosmotic and heat shock by preventing the aggregation of stress-denatured proteins and by disaggregating proteins, also in an autonomous, DnaK-independent fashion. Unfolded proteins bind initially to DnaJ; upon interaction with the DnaJ-bound protein, DnaK hydrolyzes its bound ATP, resulting in the formation of a stable complex. GrpE releases ADP from DnaK; ATP binding to DnaK triggers the release of the substrate protein, thus completing the reaction cycle. Several rounds of ATP-dependent interactions between DnaJ, DnaK and GrpE are required for fully efficient folding. Also involved, together with DnaK and GrpE, in the DNA replication of plasmids through activation of initiation proteins.</text>
</comment>
<protein>
    <recommendedName>
        <fullName evidence="9 10">Chaperone protein DnaJ</fullName>
    </recommendedName>
</protein>
<dbReference type="PROSITE" id="PS50076">
    <property type="entry name" value="DNAJ_2"/>
    <property type="match status" value="1"/>
</dbReference>
<reference evidence="14 15" key="1">
    <citation type="submission" date="2016-08" db="EMBL/GenBank/DDBJ databases">
        <title>Identification and validation of antigenic proteins from Pajaroellobacter abortibovis using de-novo genome sequence assembly and reverse vaccinology.</title>
        <authorList>
            <person name="Welly B.T."/>
            <person name="Miller M.R."/>
            <person name="Stott J.L."/>
            <person name="Blanchard M.T."/>
            <person name="Islas-Trejo A.D."/>
            <person name="O'Rourke S.M."/>
            <person name="Young A.E."/>
            <person name="Medrano J.F."/>
            <person name="Van Eenennaam A.L."/>
        </authorList>
    </citation>
    <scope>NUCLEOTIDE SEQUENCE [LARGE SCALE GENOMIC DNA]</scope>
    <source>
        <strain evidence="14 15">BTF92-0548A/99-0131</strain>
    </source>
</reference>
<dbReference type="Gene3D" id="1.10.287.110">
    <property type="entry name" value="DnaJ domain"/>
    <property type="match status" value="1"/>
</dbReference>
<feature type="repeat" description="CXXCXGXG motif" evidence="10">
    <location>
        <begin position="197"/>
        <end position="204"/>
    </location>
</feature>
<comment type="domain">
    <text evidence="10">The J domain is necessary and sufficient to stimulate DnaK ATPase activity. Zinc center 1 plays an important role in the autonomous, DnaK-independent chaperone activity of DnaJ. Zinc center 2 is essential for interaction with DnaK and for DnaJ activity.</text>
</comment>
<dbReference type="AlphaFoldDB" id="A0A1L6MVM2"/>
<comment type="similarity">
    <text evidence="8 10">Belongs to the DnaJ family.</text>
</comment>
<evidence type="ECO:0000256" key="9">
    <source>
        <dbReference type="ARBA" id="ARBA00067609"/>
    </source>
</evidence>
<feature type="domain" description="J" evidence="12">
    <location>
        <begin position="9"/>
        <end position="74"/>
    </location>
</feature>
<feature type="binding site" evidence="10">
    <location>
        <position position="197"/>
    </location>
    <ligand>
        <name>Zn(2+)</name>
        <dbReference type="ChEBI" id="CHEBI:29105"/>
        <label>1</label>
    </ligand>
</feature>
<evidence type="ECO:0000256" key="1">
    <source>
        <dbReference type="ARBA" id="ARBA00022705"/>
    </source>
</evidence>
<accession>A0A1L6MVM2</accession>
<dbReference type="PRINTS" id="PR00625">
    <property type="entry name" value="JDOMAIN"/>
</dbReference>
<keyword evidence="10" id="KW-0963">Cytoplasm</keyword>
<dbReference type="InterPro" id="IPR012724">
    <property type="entry name" value="DnaJ"/>
</dbReference>
<dbReference type="CDD" id="cd10719">
    <property type="entry name" value="DnaJ_zf"/>
    <property type="match status" value="1"/>
</dbReference>
<dbReference type="GO" id="GO:0042026">
    <property type="term" value="P:protein refolding"/>
    <property type="evidence" value="ECO:0007669"/>
    <property type="project" value="TreeGrafter"/>
</dbReference>
<evidence type="ECO:0000256" key="5">
    <source>
        <dbReference type="ARBA" id="ARBA00022833"/>
    </source>
</evidence>
<dbReference type="Proteomes" id="UP000185544">
    <property type="component" value="Chromosome"/>
</dbReference>
<evidence type="ECO:0000259" key="12">
    <source>
        <dbReference type="PROSITE" id="PS50076"/>
    </source>
</evidence>
<dbReference type="SUPFAM" id="SSF46565">
    <property type="entry name" value="Chaperone J-domain"/>
    <property type="match status" value="1"/>
</dbReference>
<dbReference type="InterPro" id="IPR036869">
    <property type="entry name" value="J_dom_sf"/>
</dbReference>
<dbReference type="InterPro" id="IPR018253">
    <property type="entry name" value="DnaJ_domain_CS"/>
</dbReference>
<comment type="cofactor">
    <cofactor evidence="10">
        <name>Zn(2+)</name>
        <dbReference type="ChEBI" id="CHEBI:29105"/>
    </cofactor>
    <text evidence="10">Binds 2 Zn(2+) ions per monomer.</text>
</comment>
<feature type="binding site" evidence="10">
    <location>
        <position position="200"/>
    </location>
    <ligand>
        <name>Zn(2+)</name>
        <dbReference type="ChEBI" id="CHEBI:29105"/>
        <label>1</label>
    </ligand>
</feature>
<evidence type="ECO:0000256" key="6">
    <source>
        <dbReference type="ARBA" id="ARBA00023016"/>
    </source>
</evidence>
<dbReference type="InterPro" id="IPR002939">
    <property type="entry name" value="DnaJ_C"/>
</dbReference>
<dbReference type="InterPro" id="IPR001623">
    <property type="entry name" value="DnaJ_domain"/>
</dbReference>
<feature type="repeat" description="CXXCXGXG motif" evidence="10">
    <location>
        <begin position="183"/>
        <end position="190"/>
    </location>
</feature>
<keyword evidence="3 10" id="KW-0677">Repeat</keyword>
<dbReference type="InterPro" id="IPR036410">
    <property type="entry name" value="HSP_DnaJ_Cys-rich_dom_sf"/>
</dbReference>
<dbReference type="STRING" id="1882918.BCY86_01230"/>
<dbReference type="SUPFAM" id="SSF49493">
    <property type="entry name" value="HSP40/DnaJ peptide-binding domain"/>
    <property type="match status" value="2"/>
</dbReference>
<dbReference type="Pfam" id="PF00684">
    <property type="entry name" value="DnaJ_CXXCXGXG"/>
    <property type="match status" value="1"/>
</dbReference>
<comment type="subunit">
    <text evidence="10">Homodimer.</text>
</comment>
<dbReference type="NCBIfam" id="NF008035">
    <property type="entry name" value="PRK10767.1"/>
    <property type="match status" value="1"/>
</dbReference>
<dbReference type="GO" id="GO:0009408">
    <property type="term" value="P:response to heat"/>
    <property type="evidence" value="ECO:0007669"/>
    <property type="project" value="InterPro"/>
</dbReference>
<evidence type="ECO:0000256" key="10">
    <source>
        <dbReference type="HAMAP-Rule" id="MF_01152"/>
    </source>
</evidence>
<evidence type="ECO:0000256" key="7">
    <source>
        <dbReference type="ARBA" id="ARBA00023186"/>
    </source>
</evidence>
<comment type="subcellular location">
    <subcellularLocation>
        <location evidence="10">Cytoplasm</location>
    </subcellularLocation>
</comment>
<dbReference type="RefSeq" id="WP_075276104.1">
    <property type="nucleotide sequence ID" value="NZ_CP016908.1"/>
</dbReference>
<feature type="binding site" evidence="10">
    <location>
        <position position="186"/>
    </location>
    <ligand>
        <name>Zn(2+)</name>
        <dbReference type="ChEBI" id="CHEBI:29105"/>
        <label>2</label>
    </ligand>
</feature>
<keyword evidence="5 10" id="KW-0862">Zinc</keyword>
<name>A0A1L6MVM2_9BACT</name>
<feature type="binding site" evidence="10">
    <location>
        <position position="144"/>
    </location>
    <ligand>
        <name>Zn(2+)</name>
        <dbReference type="ChEBI" id="CHEBI:29105"/>
        <label>1</label>
    </ligand>
</feature>
<dbReference type="GO" id="GO:0005524">
    <property type="term" value="F:ATP binding"/>
    <property type="evidence" value="ECO:0007669"/>
    <property type="project" value="InterPro"/>
</dbReference>
<dbReference type="GO" id="GO:0006260">
    <property type="term" value="P:DNA replication"/>
    <property type="evidence" value="ECO:0007669"/>
    <property type="project" value="UniProtKB-KW"/>
</dbReference>
<dbReference type="CDD" id="cd06257">
    <property type="entry name" value="DnaJ"/>
    <property type="match status" value="1"/>
</dbReference>
<feature type="binding site" evidence="10">
    <location>
        <position position="183"/>
    </location>
    <ligand>
        <name>Zn(2+)</name>
        <dbReference type="ChEBI" id="CHEBI:29105"/>
        <label>2</label>
    </ligand>
</feature>
<dbReference type="GO" id="GO:0005737">
    <property type="term" value="C:cytoplasm"/>
    <property type="evidence" value="ECO:0007669"/>
    <property type="project" value="UniProtKB-SubCell"/>
</dbReference>
<evidence type="ECO:0000256" key="3">
    <source>
        <dbReference type="ARBA" id="ARBA00022737"/>
    </source>
</evidence>
<keyword evidence="15" id="KW-1185">Reference proteome</keyword>
<keyword evidence="2 10" id="KW-0479">Metal-binding</keyword>